<evidence type="ECO:0000256" key="8">
    <source>
        <dbReference type="ARBA" id="ARBA00023033"/>
    </source>
</evidence>
<evidence type="ECO:0000256" key="3">
    <source>
        <dbReference type="ARBA" id="ARBA00010617"/>
    </source>
</evidence>
<comment type="pathway">
    <text evidence="2">Secondary metabolite biosynthesis.</text>
</comment>
<dbReference type="Proteomes" id="UP000620124">
    <property type="component" value="Unassembled WGS sequence"/>
</dbReference>
<dbReference type="InterPro" id="IPR050121">
    <property type="entry name" value="Cytochrome_P450_monoxygenase"/>
</dbReference>
<reference evidence="10" key="1">
    <citation type="submission" date="2020-05" db="EMBL/GenBank/DDBJ databases">
        <title>Mycena genomes resolve the evolution of fungal bioluminescence.</title>
        <authorList>
            <person name="Tsai I.J."/>
        </authorList>
    </citation>
    <scope>NUCLEOTIDE SEQUENCE</scope>
    <source>
        <strain evidence="10">CCC161011</strain>
    </source>
</reference>
<evidence type="ECO:0000256" key="1">
    <source>
        <dbReference type="ARBA" id="ARBA00001971"/>
    </source>
</evidence>
<dbReference type="AlphaFoldDB" id="A0A8H7D1V4"/>
<dbReference type="InterPro" id="IPR001128">
    <property type="entry name" value="Cyt_P450"/>
</dbReference>
<dbReference type="PRINTS" id="PR00385">
    <property type="entry name" value="P450"/>
</dbReference>
<dbReference type="OrthoDB" id="1470350at2759"/>
<dbReference type="GO" id="GO:0004497">
    <property type="term" value="F:monooxygenase activity"/>
    <property type="evidence" value="ECO:0007669"/>
    <property type="project" value="UniProtKB-KW"/>
</dbReference>
<dbReference type="GO" id="GO:0016705">
    <property type="term" value="F:oxidoreductase activity, acting on paired donors, with incorporation or reduction of molecular oxygen"/>
    <property type="evidence" value="ECO:0007669"/>
    <property type="project" value="InterPro"/>
</dbReference>
<dbReference type="EMBL" id="JACAZI010000006">
    <property type="protein sequence ID" value="KAF7358420.1"/>
    <property type="molecule type" value="Genomic_DNA"/>
</dbReference>
<evidence type="ECO:0000256" key="9">
    <source>
        <dbReference type="PIRSR" id="PIRSR602401-1"/>
    </source>
</evidence>
<dbReference type="Pfam" id="PF00067">
    <property type="entry name" value="p450"/>
    <property type="match status" value="2"/>
</dbReference>
<proteinExistence type="inferred from homology"/>
<evidence type="ECO:0000313" key="10">
    <source>
        <dbReference type="EMBL" id="KAF7358420.1"/>
    </source>
</evidence>
<evidence type="ECO:0000256" key="2">
    <source>
        <dbReference type="ARBA" id="ARBA00005179"/>
    </source>
</evidence>
<dbReference type="GO" id="GO:0020037">
    <property type="term" value="F:heme binding"/>
    <property type="evidence" value="ECO:0007669"/>
    <property type="project" value="InterPro"/>
</dbReference>
<keyword evidence="5 9" id="KW-0479">Metal-binding</keyword>
<keyword evidence="7 9" id="KW-0408">Iron</keyword>
<evidence type="ECO:0000256" key="6">
    <source>
        <dbReference type="ARBA" id="ARBA00023002"/>
    </source>
</evidence>
<gene>
    <name evidence="10" type="ORF">MVEN_00892300</name>
</gene>
<evidence type="ECO:0000256" key="7">
    <source>
        <dbReference type="ARBA" id="ARBA00023004"/>
    </source>
</evidence>
<dbReference type="PANTHER" id="PTHR24305:SF29">
    <property type="entry name" value="BENZOATE-PARA-HYDROXYLASE"/>
    <property type="match status" value="1"/>
</dbReference>
<comment type="caution">
    <text evidence="10">The sequence shown here is derived from an EMBL/GenBank/DDBJ whole genome shotgun (WGS) entry which is preliminary data.</text>
</comment>
<organism evidence="10 11">
    <name type="scientific">Mycena venus</name>
    <dbReference type="NCBI Taxonomy" id="2733690"/>
    <lineage>
        <taxon>Eukaryota</taxon>
        <taxon>Fungi</taxon>
        <taxon>Dikarya</taxon>
        <taxon>Basidiomycota</taxon>
        <taxon>Agaricomycotina</taxon>
        <taxon>Agaricomycetes</taxon>
        <taxon>Agaricomycetidae</taxon>
        <taxon>Agaricales</taxon>
        <taxon>Marasmiineae</taxon>
        <taxon>Mycenaceae</taxon>
        <taxon>Mycena</taxon>
    </lineage>
</organism>
<dbReference type="InterPro" id="IPR036396">
    <property type="entry name" value="Cyt_P450_sf"/>
</dbReference>
<protein>
    <submittedName>
        <fullName evidence="10">Cytochrome P450 monooxygenase</fullName>
    </submittedName>
</protein>
<dbReference type="GO" id="GO:0005506">
    <property type="term" value="F:iron ion binding"/>
    <property type="evidence" value="ECO:0007669"/>
    <property type="project" value="InterPro"/>
</dbReference>
<evidence type="ECO:0000256" key="4">
    <source>
        <dbReference type="ARBA" id="ARBA00022617"/>
    </source>
</evidence>
<comment type="cofactor">
    <cofactor evidence="1 9">
        <name>heme</name>
        <dbReference type="ChEBI" id="CHEBI:30413"/>
    </cofactor>
</comment>
<keyword evidence="8 10" id="KW-0503">Monooxygenase</keyword>
<name>A0A8H7D1V4_9AGAR</name>
<evidence type="ECO:0000313" key="11">
    <source>
        <dbReference type="Proteomes" id="UP000620124"/>
    </source>
</evidence>
<dbReference type="SUPFAM" id="SSF48264">
    <property type="entry name" value="Cytochrome P450"/>
    <property type="match status" value="1"/>
</dbReference>
<dbReference type="PRINTS" id="PR00463">
    <property type="entry name" value="EP450I"/>
</dbReference>
<accession>A0A8H7D1V4</accession>
<dbReference type="Gene3D" id="1.10.630.10">
    <property type="entry name" value="Cytochrome P450"/>
    <property type="match status" value="1"/>
</dbReference>
<feature type="binding site" description="axial binding residue" evidence="9">
    <location>
        <position position="497"/>
    </location>
    <ligand>
        <name>heme</name>
        <dbReference type="ChEBI" id="CHEBI:30413"/>
    </ligand>
    <ligandPart>
        <name>Fe</name>
        <dbReference type="ChEBI" id="CHEBI:18248"/>
    </ligandPart>
</feature>
<comment type="similarity">
    <text evidence="3">Belongs to the cytochrome P450 family.</text>
</comment>
<keyword evidence="4 9" id="KW-0349">Heme</keyword>
<dbReference type="InterPro" id="IPR002401">
    <property type="entry name" value="Cyt_P450_E_grp-I"/>
</dbReference>
<dbReference type="PANTHER" id="PTHR24305">
    <property type="entry name" value="CYTOCHROME P450"/>
    <property type="match status" value="1"/>
</dbReference>
<dbReference type="CDD" id="cd11061">
    <property type="entry name" value="CYP67-like"/>
    <property type="match status" value="1"/>
</dbReference>
<keyword evidence="6" id="KW-0560">Oxidoreductase</keyword>
<sequence>MTYLQFFLATLLGLPAAIVLTHTIIYFIDPYGIRQYPGPILAKLTSAWLGWVAQQGHRSEVIHELHQKYGPFIRISPSEVSIADSGALGVVYAHANGTLKSSLYDEFVAIDSSLFSTRDRAQHARKRKMVSQAFSLKSVLEFESHIRLHISGILEQWDRLYEGAVKGLSGSEGEGGWRGRDGRLWLNCLPWMSYLAFDIIADLALGTPFGMLASAHDAAPIPATPAALTDITFANSDITHIPVIEVLNGRNEYATAMGVLPAWLRPLAARLAWYRARARSTRELTSMAILAVSRRLAAPTDRVDILSQLQAGSDERGEPLSRRELTVEVQSLILAGSDTTANSITAIIYLLAANPAVQARLQKELDEHLCIDDDPVATYERVKHLSYLDACINEGLRIFSTSGLGLPRVVSEGMNVHYSQNLPFSMLIFDVPGGLAVCGRFFPAGSVVGVPSYTIHRDPDIWGNDPDVYRPERWFDTEKSAAMHKTFNPYSVGPRACIGRKLAGLELMLFAATLFRRYHFVLAEPEKPVHLDYLSIDFSKLTLELLDGNARRLQPKAAPM</sequence>
<keyword evidence="11" id="KW-1185">Reference proteome</keyword>
<evidence type="ECO:0000256" key="5">
    <source>
        <dbReference type="ARBA" id="ARBA00022723"/>
    </source>
</evidence>